<accession>Q55EM3</accession>
<dbReference type="PaxDb" id="44689-DDB0238634"/>
<feature type="signal peptide" evidence="1">
    <location>
        <begin position="1"/>
        <end position="23"/>
    </location>
</feature>
<dbReference type="PANTHER" id="PTHR34261:SF1">
    <property type="entry name" value="TUBULIN POLYMERIZATION-PROMOTING PROTEIN"/>
    <property type="match status" value="1"/>
</dbReference>
<proteinExistence type="predicted"/>
<dbReference type="VEuPathDB" id="AmoebaDB:DDB_G0269092"/>
<dbReference type="InParanoid" id="Q55EM3"/>
<dbReference type="AlphaFoldDB" id="Q55EM3"/>
<protein>
    <submittedName>
        <fullName evidence="2">Uncharacterized protein</fullName>
    </submittedName>
</protein>
<dbReference type="RefSeq" id="XP_646997.1">
    <property type="nucleotide sequence ID" value="XM_641905.1"/>
</dbReference>
<evidence type="ECO:0000313" key="2">
    <source>
        <dbReference type="EMBL" id="EAL73135.1"/>
    </source>
</evidence>
<dbReference type="Proteomes" id="UP000002195">
    <property type="component" value="Unassembled WGS sequence"/>
</dbReference>
<reference evidence="2 3" key="1">
    <citation type="journal article" date="2005" name="Nature">
        <title>The genome of the social amoeba Dictyostelium discoideum.</title>
        <authorList>
            <consortium name="The Dictyostelium discoideum Sequencing Consortium"/>
            <person name="Eichinger L."/>
            <person name="Pachebat J.A."/>
            <person name="Glockner G."/>
            <person name="Rajandream M.A."/>
            <person name="Sucgang R."/>
            <person name="Berriman M."/>
            <person name="Song J."/>
            <person name="Olsen R."/>
            <person name="Szafranski K."/>
            <person name="Xu Q."/>
            <person name="Tunggal B."/>
            <person name="Kummerfeld S."/>
            <person name="Madera M."/>
            <person name="Konfortov B.A."/>
            <person name="Rivero F."/>
            <person name="Bankier A.T."/>
            <person name="Lehmann R."/>
            <person name="Hamlin N."/>
            <person name="Davies R."/>
            <person name="Gaudet P."/>
            <person name="Fey P."/>
            <person name="Pilcher K."/>
            <person name="Chen G."/>
            <person name="Saunders D."/>
            <person name="Sodergren E."/>
            <person name="Davis P."/>
            <person name="Kerhornou A."/>
            <person name="Nie X."/>
            <person name="Hall N."/>
            <person name="Anjard C."/>
            <person name="Hemphill L."/>
            <person name="Bason N."/>
            <person name="Farbrother P."/>
            <person name="Desany B."/>
            <person name="Just E."/>
            <person name="Morio T."/>
            <person name="Rost R."/>
            <person name="Churcher C."/>
            <person name="Cooper J."/>
            <person name="Haydock S."/>
            <person name="van Driessche N."/>
            <person name="Cronin A."/>
            <person name="Goodhead I."/>
            <person name="Muzny D."/>
            <person name="Mourier T."/>
            <person name="Pain A."/>
            <person name="Lu M."/>
            <person name="Harper D."/>
            <person name="Lindsay R."/>
            <person name="Hauser H."/>
            <person name="James K."/>
            <person name="Quiles M."/>
            <person name="Madan Babu M."/>
            <person name="Saito T."/>
            <person name="Buchrieser C."/>
            <person name="Wardroper A."/>
            <person name="Felder M."/>
            <person name="Thangavelu M."/>
            <person name="Johnson D."/>
            <person name="Knights A."/>
            <person name="Loulseged H."/>
            <person name="Mungall K."/>
            <person name="Oliver K."/>
            <person name="Price C."/>
            <person name="Quail M.A."/>
            <person name="Urushihara H."/>
            <person name="Hernandez J."/>
            <person name="Rabbinowitsch E."/>
            <person name="Steffen D."/>
            <person name="Sanders M."/>
            <person name="Ma J."/>
            <person name="Kohara Y."/>
            <person name="Sharp S."/>
            <person name="Simmonds M."/>
            <person name="Spiegler S."/>
            <person name="Tivey A."/>
            <person name="Sugano S."/>
            <person name="White B."/>
            <person name="Walker D."/>
            <person name="Woodward J."/>
            <person name="Winckler T."/>
            <person name="Tanaka Y."/>
            <person name="Shaulsky G."/>
            <person name="Schleicher M."/>
            <person name="Weinstock G."/>
            <person name="Rosenthal A."/>
            <person name="Cox E.C."/>
            <person name="Chisholm R.L."/>
            <person name="Gibbs R."/>
            <person name="Loomis W.F."/>
            <person name="Platzer M."/>
            <person name="Kay R.R."/>
            <person name="Williams J."/>
            <person name="Dear P.H."/>
            <person name="Noegel A.A."/>
            <person name="Barrell B."/>
            <person name="Kuspa A."/>
        </authorList>
    </citation>
    <scope>NUCLEOTIDE SEQUENCE [LARGE SCALE GENOMIC DNA]</scope>
    <source>
        <strain evidence="2 3">AX4</strain>
    </source>
</reference>
<name>Q55EM3_DICDI</name>
<sequence length="149" mass="15837">MNKNNKLILLFTIVLLSISYSLAAIVSQQGGDIPNGVNSNNKNKKDLASAADQLKYSIIFRNMNGTIANKGSVRIDMQSSFTSNGPVWLDLKAQLNGVKGNSTIAHVIVDGNTITGIGAEQVSVTNITIVAMMNSYASGKTCNVFENGL</sequence>
<dbReference type="HOGENOM" id="CLU_1771528_0_0_1"/>
<organism evidence="2 3">
    <name type="scientific">Dictyostelium discoideum</name>
    <name type="common">Social amoeba</name>
    <dbReference type="NCBI Taxonomy" id="44689"/>
    <lineage>
        <taxon>Eukaryota</taxon>
        <taxon>Amoebozoa</taxon>
        <taxon>Evosea</taxon>
        <taxon>Eumycetozoa</taxon>
        <taxon>Dictyostelia</taxon>
        <taxon>Dictyosteliales</taxon>
        <taxon>Dictyosteliaceae</taxon>
        <taxon>Dictyostelium</taxon>
    </lineage>
</organism>
<keyword evidence="3" id="KW-1185">Reference proteome</keyword>
<evidence type="ECO:0000313" key="3">
    <source>
        <dbReference type="Proteomes" id="UP000002195"/>
    </source>
</evidence>
<dbReference type="dictyBase" id="DDB_G0269092"/>
<gene>
    <name evidence="2" type="ORF">DDB_G0269092</name>
</gene>
<dbReference type="InterPro" id="IPR053358">
    <property type="entry name" value="Diff-assoc_signaling"/>
</dbReference>
<dbReference type="GeneID" id="8616690"/>
<dbReference type="EMBL" id="AAFI02000004">
    <property type="protein sequence ID" value="EAL73135.1"/>
    <property type="molecule type" value="Genomic_DNA"/>
</dbReference>
<dbReference type="PANTHER" id="PTHR34261">
    <property type="entry name" value="APC REGULATOR OF WNT-SIGNALING PATHWAY-RELATED"/>
    <property type="match status" value="1"/>
</dbReference>
<evidence type="ECO:0000256" key="1">
    <source>
        <dbReference type="SAM" id="SignalP"/>
    </source>
</evidence>
<dbReference type="PhylomeDB" id="Q55EM3"/>
<dbReference type="KEGG" id="ddi:DDB_G0269092"/>
<dbReference type="FunCoup" id="Q55EM3">
    <property type="interactions" value="3"/>
</dbReference>
<feature type="chain" id="PRO_5004250342" evidence="1">
    <location>
        <begin position="24"/>
        <end position="149"/>
    </location>
</feature>
<keyword evidence="1" id="KW-0732">Signal</keyword>
<comment type="caution">
    <text evidence="2">The sequence shown here is derived from an EMBL/GenBank/DDBJ whole genome shotgun (WGS) entry which is preliminary data.</text>
</comment>